<name>A0A3B3RQ56_9TELE</name>
<dbReference type="GO" id="GO:0060216">
    <property type="term" value="P:definitive hemopoiesis"/>
    <property type="evidence" value="ECO:0007669"/>
    <property type="project" value="Ensembl"/>
</dbReference>
<evidence type="ECO:0000256" key="9">
    <source>
        <dbReference type="ARBA" id="ARBA00023170"/>
    </source>
</evidence>
<dbReference type="InterPro" id="IPR052672">
    <property type="entry name" value="Type1_Cytokine_Rcpt_Type2"/>
</dbReference>
<evidence type="ECO:0000256" key="7">
    <source>
        <dbReference type="ARBA" id="ARBA00023136"/>
    </source>
</evidence>
<feature type="region of interest" description="Disordered" evidence="12">
    <location>
        <begin position="742"/>
        <end position="835"/>
    </location>
</feature>
<evidence type="ECO:0000256" key="5">
    <source>
        <dbReference type="ARBA" id="ARBA00022737"/>
    </source>
</evidence>
<evidence type="ECO:0000259" key="16">
    <source>
        <dbReference type="PROSITE" id="PS50853"/>
    </source>
</evidence>
<evidence type="ECO:0000256" key="8">
    <source>
        <dbReference type="ARBA" id="ARBA00023157"/>
    </source>
</evidence>
<dbReference type="GO" id="GO:0005886">
    <property type="term" value="C:plasma membrane"/>
    <property type="evidence" value="ECO:0007669"/>
    <property type="project" value="UniProtKB-ARBA"/>
</dbReference>
<dbReference type="AlphaFoldDB" id="A0A3B3RQ56"/>
<evidence type="ECO:0000256" key="4">
    <source>
        <dbReference type="ARBA" id="ARBA00022729"/>
    </source>
</evidence>
<evidence type="ECO:0000256" key="14">
    <source>
        <dbReference type="SAM" id="SignalP"/>
    </source>
</evidence>
<evidence type="ECO:0000259" key="15">
    <source>
        <dbReference type="PROSITE" id="PS50835"/>
    </source>
</evidence>
<keyword evidence="7 13" id="KW-0472">Membrane</keyword>
<evidence type="ECO:0000256" key="13">
    <source>
        <dbReference type="SAM" id="Phobius"/>
    </source>
</evidence>
<evidence type="ECO:0000256" key="11">
    <source>
        <dbReference type="ARBA" id="ARBA00023319"/>
    </source>
</evidence>
<dbReference type="GO" id="GO:0140313">
    <property type="term" value="F:molecular sequestering activity"/>
    <property type="evidence" value="ECO:0007669"/>
    <property type="project" value="Ensembl"/>
</dbReference>
<feature type="domain" description="Ig-like" evidence="15">
    <location>
        <begin position="30"/>
        <end position="125"/>
    </location>
</feature>
<dbReference type="Pfam" id="PF00041">
    <property type="entry name" value="fn3"/>
    <property type="match status" value="2"/>
</dbReference>
<accession>A0A3B3RQ56</accession>
<dbReference type="GO" id="GO:0035162">
    <property type="term" value="P:embryonic hemopoiesis"/>
    <property type="evidence" value="ECO:0007669"/>
    <property type="project" value="Ensembl"/>
</dbReference>
<feature type="signal peptide" evidence="14">
    <location>
        <begin position="1"/>
        <end position="21"/>
    </location>
</feature>
<dbReference type="Pfam" id="PF06328">
    <property type="entry name" value="Lep_receptor_Ig"/>
    <property type="match status" value="1"/>
</dbReference>
<feature type="domain" description="Fibronectin type-III" evidence="16">
    <location>
        <begin position="237"/>
        <end position="337"/>
    </location>
</feature>
<evidence type="ECO:0000256" key="3">
    <source>
        <dbReference type="ARBA" id="ARBA00022692"/>
    </source>
</evidence>
<dbReference type="GO" id="GO:0030224">
    <property type="term" value="P:monocyte differentiation"/>
    <property type="evidence" value="ECO:0007669"/>
    <property type="project" value="Ensembl"/>
</dbReference>
<feature type="region of interest" description="Disordered" evidence="12">
    <location>
        <begin position="323"/>
        <end position="348"/>
    </location>
</feature>
<keyword evidence="9" id="KW-0675">Receptor</keyword>
<sequence length="868" mass="95245">MSTSGPCEVVTMASLLTKVIGMMLAFVIDPESAVSSSPCAQVRVPANTVHLGSSISATCILSDGCPLAQGRDVRVEWRLNGRHLPAGRPANQSARSYDVVVPSFTDARGDLICCVRTGTECQEVAGVTVQAGYLPSPPRNLSCVTNLTRPCTLTCEWTPGPDSLLPTAYTLHTEIRHLRTERKTYTLPEGVHTYTIPRVDFALFVETRISVAATNALGQTSSEALLLDPMENAQFDPPEVLQVWAEPQRPGCLKMQWKLSDHQAWVVNVAVNISLRATDNQHWTSAMKRMQNPFVPETVEQCGLLHGTEYRAQARVSYPPGPWSAWSKPLEGTTPDRGEPPPQPPQSRFPIIHRFSEGRLTSSTPAPTGRLTTWLKVLGEPSGMRSALLFWKPSDQFRANGRNVSYHVLLKWPPDRRHDVLCDTVHGHCAFSLPPGATRVCITASNSAGESVPMWVPAYRHTALDPVSGLSISPTGDNSLLVSWVAPNSTALVGFTVEWSPLSESGLISLSFGVAAKSESSFLITDEIEPYQPYKISVYSRYDEGIGAPRTVEAYTLEKAPSEAPQLQATVIRHTSVELTWDDIPLEHRNGIVSYTIYYWNEEDQAEAVRIKPTNRRLILKDLKPLSMYKVLIQASTDGGSRNGTVLTFKTEETDFWDIMMSAFLIGILLLLPISVASVVCFKKRKRLKMRLWPVVPDPANSSIRDWKDTGMLQKDSHRKQDIHEASPVNLSWFNLMDIPEKEDSEAEESCQPGSQKGGDTGHCPEVHPSPGGDPSPRDSVPYVTVVFTSPYRSQAQGPPQGYLRSESTQPLLGDEPSSPTPSQEGGAESGSFPECGGELCAHKGGCVSWGDFPMLGALEIHNADPLY</sequence>
<feature type="domain" description="Fibronectin type-III" evidence="16">
    <location>
        <begin position="466"/>
        <end position="560"/>
    </location>
</feature>
<keyword evidence="3 13" id="KW-0812">Transmembrane</keyword>
<evidence type="ECO:0000256" key="2">
    <source>
        <dbReference type="ARBA" id="ARBA00008921"/>
    </source>
</evidence>
<dbReference type="CDD" id="cd00063">
    <property type="entry name" value="FN3"/>
    <property type="match status" value="2"/>
</dbReference>
<dbReference type="InterPro" id="IPR010457">
    <property type="entry name" value="IgC2-like_lig-bd"/>
</dbReference>
<keyword evidence="11" id="KW-0393">Immunoglobulin domain</keyword>
<dbReference type="PROSITE" id="PS01353">
    <property type="entry name" value="HEMATOPO_REC_L_F2"/>
    <property type="match status" value="1"/>
</dbReference>
<keyword evidence="4 14" id="KW-0732">Signal</keyword>
<feature type="chain" id="PRO_5017486487" evidence="14">
    <location>
        <begin position="22"/>
        <end position="868"/>
    </location>
</feature>
<evidence type="ECO:0000313" key="18">
    <source>
        <dbReference type="Proteomes" id="UP000261540"/>
    </source>
</evidence>
<dbReference type="PROSITE" id="PS50835">
    <property type="entry name" value="IG_LIKE"/>
    <property type="match status" value="1"/>
</dbReference>
<dbReference type="GO" id="GO:1901534">
    <property type="term" value="P:positive regulation of hematopoietic progenitor cell differentiation"/>
    <property type="evidence" value="ECO:0007669"/>
    <property type="project" value="Ensembl"/>
</dbReference>
<dbReference type="Proteomes" id="UP000261540">
    <property type="component" value="Unplaced"/>
</dbReference>
<dbReference type="GO" id="GO:0030223">
    <property type="term" value="P:neutrophil differentiation"/>
    <property type="evidence" value="ECO:0007669"/>
    <property type="project" value="Ensembl"/>
</dbReference>
<feature type="domain" description="Fibronectin type-III" evidence="16">
    <location>
        <begin position="561"/>
        <end position="654"/>
    </location>
</feature>
<feature type="compositionally biased region" description="Polar residues" evidence="12">
    <location>
        <begin position="787"/>
        <end position="798"/>
    </location>
</feature>
<dbReference type="GeneTree" id="ENSGT00940000158915"/>
<dbReference type="InterPro" id="IPR036179">
    <property type="entry name" value="Ig-like_dom_sf"/>
</dbReference>
<keyword evidence="8" id="KW-1015">Disulfide bond</keyword>
<dbReference type="PROSITE" id="PS50853">
    <property type="entry name" value="FN3"/>
    <property type="match status" value="4"/>
</dbReference>
<dbReference type="InterPro" id="IPR003961">
    <property type="entry name" value="FN3_dom"/>
</dbReference>
<dbReference type="GO" id="GO:0001780">
    <property type="term" value="P:neutrophil homeostasis"/>
    <property type="evidence" value="ECO:0007669"/>
    <property type="project" value="Ensembl"/>
</dbReference>
<feature type="transmembrane region" description="Helical" evidence="13">
    <location>
        <begin position="659"/>
        <end position="682"/>
    </location>
</feature>
<evidence type="ECO:0000313" key="17">
    <source>
        <dbReference type="Ensembl" id="ENSPKIP00000019856.1"/>
    </source>
</evidence>
<reference evidence="17" key="1">
    <citation type="submission" date="2025-08" db="UniProtKB">
        <authorList>
            <consortium name="Ensembl"/>
        </authorList>
    </citation>
    <scope>IDENTIFICATION</scope>
</reference>
<dbReference type="SUPFAM" id="SSF49265">
    <property type="entry name" value="Fibronectin type III"/>
    <property type="match status" value="3"/>
</dbReference>
<dbReference type="GO" id="GO:0045658">
    <property type="term" value="P:regulation of neutrophil differentiation"/>
    <property type="evidence" value="ECO:0007669"/>
    <property type="project" value="Ensembl"/>
</dbReference>
<comment type="subcellular location">
    <subcellularLocation>
        <location evidence="1">Membrane</location>
        <topology evidence="1">Single-pass type I membrane protein</topology>
    </subcellularLocation>
</comment>
<dbReference type="Ensembl" id="ENSPKIT00000000458.1">
    <property type="protein sequence ID" value="ENSPKIP00000019856.1"/>
    <property type="gene ID" value="ENSPKIG00000004855.1"/>
</dbReference>
<reference evidence="17" key="2">
    <citation type="submission" date="2025-09" db="UniProtKB">
        <authorList>
            <consortium name="Ensembl"/>
        </authorList>
    </citation>
    <scope>IDENTIFICATION</scope>
</reference>
<dbReference type="GO" id="GO:0030225">
    <property type="term" value="P:macrophage differentiation"/>
    <property type="evidence" value="ECO:0007669"/>
    <property type="project" value="Ensembl"/>
</dbReference>
<dbReference type="InterPro" id="IPR013783">
    <property type="entry name" value="Ig-like_fold"/>
</dbReference>
<feature type="domain" description="Fibronectin type-III" evidence="16">
    <location>
        <begin position="137"/>
        <end position="236"/>
    </location>
</feature>
<protein>
    <submittedName>
        <fullName evidence="17">Colony stimulating factor 3 receptor</fullName>
    </submittedName>
</protein>
<keyword evidence="5" id="KW-0677">Repeat</keyword>
<dbReference type="GO" id="GO:0004896">
    <property type="term" value="F:cytokine receptor activity"/>
    <property type="evidence" value="ECO:0007669"/>
    <property type="project" value="InterPro"/>
</dbReference>
<dbReference type="InterPro" id="IPR036116">
    <property type="entry name" value="FN3_sf"/>
</dbReference>
<organism evidence="17 18">
    <name type="scientific">Paramormyrops kingsleyae</name>
    <dbReference type="NCBI Taxonomy" id="1676925"/>
    <lineage>
        <taxon>Eukaryota</taxon>
        <taxon>Metazoa</taxon>
        <taxon>Chordata</taxon>
        <taxon>Craniata</taxon>
        <taxon>Vertebrata</taxon>
        <taxon>Euteleostomi</taxon>
        <taxon>Actinopterygii</taxon>
        <taxon>Neopterygii</taxon>
        <taxon>Teleostei</taxon>
        <taxon>Osteoglossocephala</taxon>
        <taxon>Osteoglossomorpha</taxon>
        <taxon>Osteoglossiformes</taxon>
        <taxon>Mormyridae</taxon>
        <taxon>Paramormyrops</taxon>
    </lineage>
</organism>
<proteinExistence type="inferred from homology"/>
<evidence type="ECO:0000256" key="6">
    <source>
        <dbReference type="ARBA" id="ARBA00022989"/>
    </source>
</evidence>
<dbReference type="PANTHER" id="PTHR48423">
    <property type="entry name" value="INTERLEUKIN-27 RECEPTOR SUBUNIT ALPHA"/>
    <property type="match status" value="1"/>
</dbReference>
<dbReference type="SUPFAM" id="SSF48726">
    <property type="entry name" value="Immunoglobulin"/>
    <property type="match status" value="1"/>
</dbReference>
<dbReference type="PANTHER" id="PTHR48423:SF1">
    <property type="entry name" value="INTERLEUKIN-27 RECEPTOR SUBUNIT ALPHA"/>
    <property type="match status" value="1"/>
</dbReference>
<evidence type="ECO:0000256" key="10">
    <source>
        <dbReference type="ARBA" id="ARBA00023180"/>
    </source>
</evidence>
<comment type="similarity">
    <text evidence="2">Belongs to the type I cytokine receptor family. Type 2 subfamily.</text>
</comment>
<keyword evidence="18" id="KW-1185">Reference proteome</keyword>
<keyword evidence="10" id="KW-0325">Glycoprotein</keyword>
<dbReference type="FunFam" id="2.60.40.10:FF:000465">
    <property type="entry name" value="Granulocyte colony-stimulating factor receptor"/>
    <property type="match status" value="1"/>
</dbReference>
<evidence type="ECO:0000256" key="12">
    <source>
        <dbReference type="SAM" id="MobiDB-lite"/>
    </source>
</evidence>
<dbReference type="InterPro" id="IPR003529">
    <property type="entry name" value="Hematopoietin_rcpt_Gp130_CS"/>
</dbReference>
<dbReference type="InterPro" id="IPR007110">
    <property type="entry name" value="Ig-like_dom"/>
</dbReference>
<keyword evidence="6 13" id="KW-1133">Transmembrane helix</keyword>
<dbReference type="STRING" id="1676925.ENSPKIP00000019856"/>
<evidence type="ECO:0000256" key="1">
    <source>
        <dbReference type="ARBA" id="ARBA00004479"/>
    </source>
</evidence>
<dbReference type="SMART" id="SM00060">
    <property type="entry name" value="FN3"/>
    <property type="match status" value="5"/>
</dbReference>
<dbReference type="Gene3D" id="2.60.40.10">
    <property type="entry name" value="Immunoglobulins"/>
    <property type="match status" value="5"/>
</dbReference>
<feature type="compositionally biased region" description="Low complexity" evidence="12">
    <location>
        <begin position="769"/>
        <end position="782"/>
    </location>
</feature>